<evidence type="ECO:0000256" key="3">
    <source>
        <dbReference type="ARBA" id="ARBA00023163"/>
    </source>
</evidence>
<gene>
    <name evidence="5" type="ORF">JMM60_01150</name>
</gene>
<evidence type="ECO:0000313" key="5">
    <source>
        <dbReference type="EMBL" id="MBL3607411.1"/>
    </source>
</evidence>
<keyword evidence="6" id="KW-1185">Reference proteome</keyword>
<dbReference type="InterPro" id="IPR050313">
    <property type="entry name" value="Carb_Metab_HTH_regulators"/>
</dbReference>
<dbReference type="Proteomes" id="UP000604473">
    <property type="component" value="Unassembled WGS sequence"/>
</dbReference>
<dbReference type="InterPro" id="IPR036390">
    <property type="entry name" value="WH_DNA-bd_sf"/>
</dbReference>
<dbReference type="Gene3D" id="3.40.50.1360">
    <property type="match status" value="1"/>
</dbReference>
<dbReference type="PROSITE" id="PS51000">
    <property type="entry name" value="HTH_DEOR_2"/>
    <property type="match status" value="1"/>
</dbReference>
<dbReference type="EMBL" id="JAESJJ010000001">
    <property type="protein sequence ID" value="MBL3607411.1"/>
    <property type="molecule type" value="Genomic_DNA"/>
</dbReference>
<dbReference type="PROSITE" id="PS00894">
    <property type="entry name" value="HTH_DEOR_1"/>
    <property type="match status" value="1"/>
</dbReference>
<keyword evidence="3" id="KW-0804">Transcription</keyword>
<organism evidence="5 6">
    <name type="scientific">Rhodovulum sulfidophilum</name>
    <name type="common">Rhodobacter sulfidophilus</name>
    <dbReference type="NCBI Taxonomy" id="35806"/>
    <lineage>
        <taxon>Bacteria</taxon>
        <taxon>Pseudomonadati</taxon>
        <taxon>Pseudomonadota</taxon>
        <taxon>Alphaproteobacteria</taxon>
        <taxon>Rhodobacterales</taxon>
        <taxon>Paracoccaceae</taxon>
        <taxon>Rhodovulum</taxon>
    </lineage>
</organism>
<feature type="domain" description="HTH deoR-type" evidence="4">
    <location>
        <begin position="10"/>
        <end position="65"/>
    </location>
</feature>
<name>A0ABS1RMZ1_RHOSU</name>
<dbReference type="InterPro" id="IPR036388">
    <property type="entry name" value="WH-like_DNA-bd_sf"/>
</dbReference>
<keyword evidence="1" id="KW-0805">Transcription regulation</keyword>
<evidence type="ECO:0000259" key="4">
    <source>
        <dbReference type="PROSITE" id="PS51000"/>
    </source>
</evidence>
<dbReference type="InterPro" id="IPR018356">
    <property type="entry name" value="Tscrpt_reg_HTH_DeoR_CS"/>
</dbReference>
<proteinExistence type="predicted"/>
<dbReference type="InterPro" id="IPR001034">
    <property type="entry name" value="DeoR_HTH"/>
</dbReference>
<dbReference type="SUPFAM" id="SSF100950">
    <property type="entry name" value="NagB/RpiA/CoA transferase-like"/>
    <property type="match status" value="1"/>
</dbReference>
<accession>A0ABS1RMZ1</accession>
<evidence type="ECO:0000313" key="6">
    <source>
        <dbReference type="Proteomes" id="UP000604473"/>
    </source>
</evidence>
<dbReference type="SUPFAM" id="SSF46785">
    <property type="entry name" value="Winged helix' DNA-binding domain"/>
    <property type="match status" value="1"/>
</dbReference>
<dbReference type="Pfam" id="PF08220">
    <property type="entry name" value="HTH_DeoR"/>
    <property type="match status" value="1"/>
</dbReference>
<dbReference type="InterPro" id="IPR037171">
    <property type="entry name" value="NagB/RpiA_transferase-like"/>
</dbReference>
<dbReference type="PANTHER" id="PTHR30363:SF44">
    <property type="entry name" value="AGA OPERON TRANSCRIPTIONAL REPRESSOR-RELATED"/>
    <property type="match status" value="1"/>
</dbReference>
<dbReference type="SMART" id="SM01134">
    <property type="entry name" value="DeoRC"/>
    <property type="match status" value="1"/>
</dbReference>
<comment type="caution">
    <text evidence="5">The sequence shown here is derived from an EMBL/GenBank/DDBJ whole genome shotgun (WGS) entry which is preliminary data.</text>
</comment>
<evidence type="ECO:0000256" key="2">
    <source>
        <dbReference type="ARBA" id="ARBA00023125"/>
    </source>
</evidence>
<dbReference type="SMART" id="SM00420">
    <property type="entry name" value="HTH_DEOR"/>
    <property type="match status" value="1"/>
</dbReference>
<keyword evidence="2" id="KW-0238">DNA-binding</keyword>
<sequence>MPPPSHRLRKAERHERILMELKLRSHLRISDLARDFHVATETIRRDVAELQATGQVTKAFGGVIPVGPGQRPDVDARSRDRQQERAEIARQAATLVPPGATIMLDAGSTTQELARRLSLGGTPVTVLTNSLNVAMILGRSDAATVRLCPGDFLPREAAVIGPDTVDFLRRFHVGRAFIGASAVSCHGVTEAVPGFAAVKRAMMAQSDELVVMTDQSKIGRTDCDLVTSFRPGLTLVTDASLPRELGGAISKGGARVL</sequence>
<dbReference type="Pfam" id="PF00455">
    <property type="entry name" value="DeoRC"/>
    <property type="match status" value="1"/>
</dbReference>
<protein>
    <submittedName>
        <fullName evidence="5">DeoR/GlpR transcriptional regulator</fullName>
    </submittedName>
</protein>
<dbReference type="Gene3D" id="1.10.10.10">
    <property type="entry name" value="Winged helix-like DNA-binding domain superfamily/Winged helix DNA-binding domain"/>
    <property type="match status" value="1"/>
</dbReference>
<dbReference type="InterPro" id="IPR014036">
    <property type="entry name" value="DeoR-like_C"/>
</dbReference>
<evidence type="ECO:0000256" key="1">
    <source>
        <dbReference type="ARBA" id="ARBA00023015"/>
    </source>
</evidence>
<dbReference type="RefSeq" id="WP_202247042.1">
    <property type="nucleotide sequence ID" value="NZ_JAESJJ010000001.1"/>
</dbReference>
<dbReference type="PANTHER" id="PTHR30363">
    <property type="entry name" value="HTH-TYPE TRANSCRIPTIONAL REGULATOR SRLR-RELATED"/>
    <property type="match status" value="1"/>
</dbReference>
<reference evidence="5 6" key="1">
    <citation type="submission" date="2021-01" db="EMBL/GenBank/DDBJ databases">
        <title>Draft genomes of Rhodovulum sulfidophilum.</title>
        <authorList>
            <person name="Guzman M.S."/>
        </authorList>
    </citation>
    <scope>NUCLEOTIDE SEQUENCE [LARGE SCALE GENOMIC DNA]</scope>
    <source>
        <strain evidence="5 6">AB35</strain>
    </source>
</reference>